<dbReference type="InterPro" id="IPR009057">
    <property type="entry name" value="Homeodomain-like_sf"/>
</dbReference>
<dbReference type="PROSITE" id="PS50977">
    <property type="entry name" value="HTH_TETR_2"/>
    <property type="match status" value="1"/>
</dbReference>
<dbReference type="Gene3D" id="1.10.357.10">
    <property type="entry name" value="Tetracycline Repressor, domain 2"/>
    <property type="match status" value="1"/>
</dbReference>
<dbReference type="InterPro" id="IPR036271">
    <property type="entry name" value="Tet_transcr_reg_TetR-rel_C_sf"/>
</dbReference>
<sequence length="221" mass="25644">MEQKLSKEKIIQIAFDILAEKRTIEGLSMRNLATALDVKAPAIYWYFKDKQDLLQNMAETMEQQLQVPDSALTAMEQLSAFMSAYYDLYTQFPCGAELEINTVPAYASRLEHIEAMNQLVYQQGYSLAQSRHAVLSLHYLLIGYLIDRQKEEQLAQKIRTGNQSLQQSVQWMRQYAQEQALESFRFALSQREQELDTKETFMNSVKIYLLGLEQLKNDFSS</sequence>
<proteinExistence type="predicted"/>
<evidence type="ECO:0000313" key="7">
    <source>
        <dbReference type="Proteomes" id="UP000014136"/>
    </source>
</evidence>
<evidence type="ECO:0000256" key="2">
    <source>
        <dbReference type="ARBA" id="ARBA00023125"/>
    </source>
</evidence>
<keyword evidence="3" id="KW-0804">Transcription</keyword>
<organism evidence="6 7">
    <name type="scientific">Enterococcus saccharolyticus subsp. saccharolyticus ATCC 43076</name>
    <dbReference type="NCBI Taxonomy" id="1139996"/>
    <lineage>
        <taxon>Bacteria</taxon>
        <taxon>Bacillati</taxon>
        <taxon>Bacillota</taxon>
        <taxon>Bacilli</taxon>
        <taxon>Lactobacillales</taxon>
        <taxon>Enterococcaceae</taxon>
        <taxon>Enterococcus</taxon>
    </lineage>
</organism>
<dbReference type="Proteomes" id="UP000014136">
    <property type="component" value="Unassembled WGS sequence"/>
</dbReference>
<feature type="domain" description="HTH tetR-type" evidence="5">
    <location>
        <begin position="4"/>
        <end position="65"/>
    </location>
</feature>
<protein>
    <recommendedName>
        <fullName evidence="5">HTH tetR-type domain-containing protein</fullName>
    </recommendedName>
</protein>
<dbReference type="GO" id="GO:0003700">
    <property type="term" value="F:DNA-binding transcription factor activity"/>
    <property type="evidence" value="ECO:0007669"/>
    <property type="project" value="TreeGrafter"/>
</dbReference>
<dbReference type="PRINTS" id="PR00400">
    <property type="entry name" value="TETREPRESSOR"/>
</dbReference>
<evidence type="ECO:0000256" key="3">
    <source>
        <dbReference type="ARBA" id="ARBA00023163"/>
    </source>
</evidence>
<dbReference type="Gene3D" id="1.10.10.60">
    <property type="entry name" value="Homeodomain-like"/>
    <property type="match status" value="1"/>
</dbReference>
<dbReference type="SUPFAM" id="SSF46689">
    <property type="entry name" value="Homeodomain-like"/>
    <property type="match status" value="1"/>
</dbReference>
<dbReference type="RefSeq" id="WP_016176383.1">
    <property type="nucleotide sequence ID" value="NZ_KE136392.1"/>
</dbReference>
<dbReference type="EMBL" id="AHYT01000013">
    <property type="protein sequence ID" value="EOT25751.1"/>
    <property type="molecule type" value="Genomic_DNA"/>
</dbReference>
<dbReference type="InterPro" id="IPR050109">
    <property type="entry name" value="HTH-type_TetR-like_transc_reg"/>
</dbReference>
<dbReference type="OrthoDB" id="166040at2"/>
<dbReference type="AlphaFoldDB" id="S0NPF6"/>
<dbReference type="Pfam" id="PF00440">
    <property type="entry name" value="TetR_N"/>
    <property type="match status" value="1"/>
</dbReference>
<comment type="caution">
    <text evidence="6">The sequence shown here is derived from an EMBL/GenBank/DDBJ whole genome shotgun (WGS) entry which is preliminary data.</text>
</comment>
<gene>
    <name evidence="6" type="ORF">OMQ_02638</name>
</gene>
<feature type="DNA-binding region" description="H-T-H motif" evidence="4">
    <location>
        <begin position="28"/>
        <end position="47"/>
    </location>
</feature>
<evidence type="ECO:0000259" key="5">
    <source>
        <dbReference type="PROSITE" id="PS50977"/>
    </source>
</evidence>
<dbReference type="InterPro" id="IPR001647">
    <property type="entry name" value="HTH_TetR"/>
</dbReference>
<evidence type="ECO:0000256" key="1">
    <source>
        <dbReference type="ARBA" id="ARBA00023015"/>
    </source>
</evidence>
<evidence type="ECO:0000313" key="6">
    <source>
        <dbReference type="EMBL" id="EOT25751.1"/>
    </source>
</evidence>
<name>S0NPF6_9ENTE</name>
<dbReference type="GO" id="GO:0045892">
    <property type="term" value="P:negative regulation of DNA-templated transcription"/>
    <property type="evidence" value="ECO:0007669"/>
    <property type="project" value="InterPro"/>
</dbReference>
<evidence type="ECO:0000256" key="4">
    <source>
        <dbReference type="PROSITE-ProRule" id="PRU00335"/>
    </source>
</evidence>
<keyword evidence="2 4" id="KW-0238">DNA-binding</keyword>
<keyword evidence="7" id="KW-1185">Reference proteome</keyword>
<dbReference type="PATRIC" id="fig|1139996.3.peg.2591"/>
<dbReference type="HOGENOM" id="CLU_069543_2_0_9"/>
<reference evidence="6 7" key="1">
    <citation type="submission" date="2013-03" db="EMBL/GenBank/DDBJ databases">
        <title>The Genome Sequence of Enterococcus saccharolyticus ATCC_43076 (Illumina only assembly).</title>
        <authorList>
            <consortium name="The Broad Institute Genomics Platform"/>
            <consortium name="The Broad Institute Genome Sequencing Center for Infectious Disease"/>
            <person name="Earl A."/>
            <person name="Russ C."/>
            <person name="Gilmore M."/>
            <person name="Surin D."/>
            <person name="Walker B."/>
            <person name="Young S."/>
            <person name="Zeng Q."/>
            <person name="Gargeya S."/>
            <person name="Fitzgerald M."/>
            <person name="Haas B."/>
            <person name="Abouelleil A."/>
            <person name="Allen A.W."/>
            <person name="Alvarado L."/>
            <person name="Arachchi H.M."/>
            <person name="Berlin A.M."/>
            <person name="Chapman S.B."/>
            <person name="Gainer-Dewar J."/>
            <person name="Goldberg J."/>
            <person name="Griggs A."/>
            <person name="Gujja S."/>
            <person name="Hansen M."/>
            <person name="Howarth C."/>
            <person name="Imamovic A."/>
            <person name="Ireland A."/>
            <person name="Larimer J."/>
            <person name="McCowan C."/>
            <person name="Murphy C."/>
            <person name="Pearson M."/>
            <person name="Poon T.W."/>
            <person name="Priest M."/>
            <person name="Roberts A."/>
            <person name="Saif S."/>
            <person name="Shea T."/>
            <person name="Sisk P."/>
            <person name="Sykes S."/>
            <person name="Wortman J."/>
            <person name="Nusbaum C."/>
            <person name="Birren B."/>
        </authorList>
    </citation>
    <scope>NUCLEOTIDE SEQUENCE [LARGE SCALE GENOMIC DNA]</scope>
    <source>
        <strain evidence="6 7">ATCC 43076</strain>
    </source>
</reference>
<dbReference type="InterPro" id="IPR003012">
    <property type="entry name" value="Tet_transcr_reg_TetR"/>
</dbReference>
<dbReference type="GO" id="GO:0046677">
    <property type="term" value="P:response to antibiotic"/>
    <property type="evidence" value="ECO:0007669"/>
    <property type="project" value="InterPro"/>
</dbReference>
<accession>S0NPF6</accession>
<dbReference type="PANTHER" id="PTHR30055:SF234">
    <property type="entry name" value="HTH-TYPE TRANSCRIPTIONAL REGULATOR BETI"/>
    <property type="match status" value="1"/>
</dbReference>
<dbReference type="PANTHER" id="PTHR30055">
    <property type="entry name" value="HTH-TYPE TRANSCRIPTIONAL REGULATOR RUTR"/>
    <property type="match status" value="1"/>
</dbReference>
<keyword evidence="1" id="KW-0805">Transcription regulation</keyword>
<dbReference type="SUPFAM" id="SSF48498">
    <property type="entry name" value="Tetracyclin repressor-like, C-terminal domain"/>
    <property type="match status" value="1"/>
</dbReference>
<dbReference type="eggNOG" id="COG1309">
    <property type="taxonomic scope" value="Bacteria"/>
</dbReference>
<dbReference type="GO" id="GO:0000976">
    <property type="term" value="F:transcription cis-regulatory region binding"/>
    <property type="evidence" value="ECO:0007669"/>
    <property type="project" value="TreeGrafter"/>
</dbReference>